<dbReference type="InterPro" id="IPR045260">
    <property type="entry name" value="Sec12-like"/>
</dbReference>
<evidence type="ECO:0000313" key="13">
    <source>
        <dbReference type="EMBL" id="SVE69860.1"/>
    </source>
</evidence>
<dbReference type="InterPro" id="IPR015943">
    <property type="entry name" value="WD40/YVTN_repeat-like_dom_sf"/>
</dbReference>
<dbReference type="GO" id="GO:0015031">
    <property type="term" value="P:protein transport"/>
    <property type="evidence" value="ECO:0007669"/>
    <property type="project" value="UniProtKB-KW"/>
</dbReference>
<evidence type="ECO:0000256" key="12">
    <source>
        <dbReference type="SAM" id="MobiDB-lite"/>
    </source>
</evidence>
<gene>
    <name evidence="13" type="primary">EOG090X07XQ</name>
</gene>
<keyword evidence="7" id="KW-0931">ER-Golgi transport</keyword>
<dbReference type="PANTHER" id="PTHR23284">
    <property type="entry name" value="PROLACTIN REGULATORY ELEMENT BINDING PROTEIN"/>
    <property type="match status" value="1"/>
</dbReference>
<evidence type="ECO:0000256" key="7">
    <source>
        <dbReference type="ARBA" id="ARBA00022892"/>
    </source>
</evidence>
<sequence length="559" mass="61155">MSAPKELRGDLAATVNYPLYTVNMLTERHFVVAGGGGAAKTGVTNGFSTYQLSFNGEQCVASEVGKHNSGTRSVMNCSTFEDTKGKKMYIVAGLDDHSQLYYVSKKFEIARSLSSSDQNDNNDQSQEKTVRQRKPSAKGSEANGSPDSLRKGLLSQRQMRFLAHPMQSVKSDFSATESFQKVVRVSRNGKMMATAGCDGVIRLWQFPSLNPLREIKAHTKEVDDLDFSPDCQKIVSVSKDGCAYVWNIKDGAKLTQLEMKTESPAKYLFKRCRFTSSESEGQRGRLLTIANPVGNGKNLMSYLQLWDTSTFLLRASVPHSLSLSAMAVSPCGRFVATGSMFDGHVNIYTVFNLQLVKHVERVHSNFITGLEFVPCHTTTGQSITGDSEAAVISISVDNQQQQEPGGNGGGRVVQPPVALTRSLPSYNELVSRRRQQAAQLETQLEGATALPPPDEEDDGYPTSNNPFDEVVIVGYENITYEPTLITPPAPLIPNDSSSANRREQANMAQMDDLAARDALLSYVSQFHCWGLTAAKEMTILDIVASSAFQVQTNPNKNAA</sequence>
<dbReference type="GO" id="GO:0003400">
    <property type="term" value="P:regulation of COPII vesicle coating"/>
    <property type="evidence" value="ECO:0007669"/>
    <property type="project" value="TreeGrafter"/>
</dbReference>
<evidence type="ECO:0000256" key="2">
    <source>
        <dbReference type="ARBA" id="ARBA00022448"/>
    </source>
</evidence>
<feature type="repeat" description="WD" evidence="11">
    <location>
        <begin position="215"/>
        <end position="256"/>
    </location>
</feature>
<keyword evidence="8" id="KW-0653">Protein transport</keyword>
<dbReference type="Gene3D" id="2.130.10.10">
    <property type="entry name" value="YVTN repeat-like/Quinoprotein amine dehydrogenase"/>
    <property type="match status" value="1"/>
</dbReference>
<dbReference type="SMART" id="SM00320">
    <property type="entry name" value="WD40"/>
    <property type="match status" value="3"/>
</dbReference>
<evidence type="ECO:0000256" key="6">
    <source>
        <dbReference type="ARBA" id="ARBA00022824"/>
    </source>
</evidence>
<keyword evidence="3 11" id="KW-0853">WD repeat</keyword>
<keyword evidence="9" id="KW-1133">Transmembrane helix</keyword>
<evidence type="ECO:0000256" key="4">
    <source>
        <dbReference type="ARBA" id="ARBA00022692"/>
    </source>
</evidence>
<comment type="subcellular location">
    <subcellularLocation>
        <location evidence="1">Endoplasmic reticulum membrane</location>
        <topology evidence="1">Single-pass membrane protein</topology>
    </subcellularLocation>
</comment>
<keyword evidence="5" id="KW-0677">Repeat</keyword>
<keyword evidence="6" id="KW-0256">Endoplasmic reticulum</keyword>
<feature type="repeat" description="WD" evidence="11">
    <location>
        <begin position="183"/>
        <end position="214"/>
    </location>
</feature>
<dbReference type="AlphaFoldDB" id="A0A4Y7LLT1"/>
<dbReference type="PANTHER" id="PTHR23284:SF0">
    <property type="entry name" value="PROLACTIN REGULATORY ELEMENT-BINDING PROTEIN"/>
    <property type="match status" value="1"/>
</dbReference>
<dbReference type="PROSITE" id="PS50082">
    <property type="entry name" value="WD_REPEATS_2"/>
    <property type="match status" value="2"/>
</dbReference>
<dbReference type="InterPro" id="IPR001680">
    <property type="entry name" value="WD40_rpt"/>
</dbReference>
<reference evidence="13" key="1">
    <citation type="submission" date="2018-08" db="EMBL/GenBank/DDBJ databases">
        <authorList>
            <person name="Cornetti L."/>
        </authorList>
    </citation>
    <scope>NUCLEOTIDE SEQUENCE</scope>
    <source>
        <strain evidence="13">FI-BAL1-1</strain>
    </source>
</reference>
<keyword evidence="4" id="KW-0812">Transmembrane</keyword>
<keyword evidence="10" id="KW-0472">Membrane</keyword>
<dbReference type="PROSITE" id="PS00678">
    <property type="entry name" value="WD_REPEATS_1"/>
    <property type="match status" value="1"/>
</dbReference>
<feature type="region of interest" description="Disordered" evidence="12">
    <location>
        <begin position="431"/>
        <end position="463"/>
    </location>
</feature>
<feature type="compositionally biased region" description="Low complexity" evidence="12">
    <location>
        <begin position="114"/>
        <end position="124"/>
    </location>
</feature>
<dbReference type="GO" id="GO:0005085">
    <property type="term" value="F:guanyl-nucleotide exchange factor activity"/>
    <property type="evidence" value="ECO:0007669"/>
    <property type="project" value="InterPro"/>
</dbReference>
<dbReference type="EMBL" id="LR000241">
    <property type="protein sequence ID" value="SVE69860.1"/>
    <property type="molecule type" value="mRNA"/>
</dbReference>
<dbReference type="PROSITE" id="PS50294">
    <property type="entry name" value="WD_REPEATS_REGION"/>
    <property type="match status" value="1"/>
</dbReference>
<protein>
    <submittedName>
        <fullName evidence="13">EOG090X07XQ</fullName>
    </submittedName>
</protein>
<accession>A0A4Y7LLT1</accession>
<organism evidence="13">
    <name type="scientific">Eubosmina coregoni</name>
    <dbReference type="NCBI Taxonomy" id="186181"/>
    <lineage>
        <taxon>Eukaryota</taxon>
        <taxon>Metazoa</taxon>
        <taxon>Ecdysozoa</taxon>
        <taxon>Arthropoda</taxon>
        <taxon>Crustacea</taxon>
        <taxon>Branchiopoda</taxon>
        <taxon>Diplostraca</taxon>
        <taxon>Cladocera</taxon>
        <taxon>Anomopoda</taxon>
        <taxon>Bosminidae</taxon>
        <taxon>Eubosmina</taxon>
    </lineage>
</organism>
<evidence type="ECO:0000256" key="5">
    <source>
        <dbReference type="ARBA" id="ARBA00022737"/>
    </source>
</evidence>
<dbReference type="SUPFAM" id="SSF50978">
    <property type="entry name" value="WD40 repeat-like"/>
    <property type="match status" value="1"/>
</dbReference>
<dbReference type="InterPro" id="IPR019775">
    <property type="entry name" value="WD40_repeat_CS"/>
</dbReference>
<evidence type="ECO:0000256" key="10">
    <source>
        <dbReference type="ARBA" id="ARBA00023136"/>
    </source>
</evidence>
<feature type="region of interest" description="Disordered" evidence="12">
    <location>
        <begin position="113"/>
        <end position="150"/>
    </location>
</feature>
<dbReference type="GO" id="GO:0006888">
    <property type="term" value="P:endoplasmic reticulum to Golgi vesicle-mediated transport"/>
    <property type="evidence" value="ECO:0007669"/>
    <property type="project" value="TreeGrafter"/>
</dbReference>
<dbReference type="InterPro" id="IPR036322">
    <property type="entry name" value="WD40_repeat_dom_sf"/>
</dbReference>
<evidence type="ECO:0000256" key="11">
    <source>
        <dbReference type="PROSITE-ProRule" id="PRU00221"/>
    </source>
</evidence>
<keyword evidence="2" id="KW-0813">Transport</keyword>
<evidence type="ECO:0000256" key="9">
    <source>
        <dbReference type="ARBA" id="ARBA00022989"/>
    </source>
</evidence>
<evidence type="ECO:0000256" key="1">
    <source>
        <dbReference type="ARBA" id="ARBA00004389"/>
    </source>
</evidence>
<dbReference type="Pfam" id="PF00400">
    <property type="entry name" value="WD40"/>
    <property type="match status" value="3"/>
</dbReference>
<evidence type="ECO:0000256" key="3">
    <source>
        <dbReference type="ARBA" id="ARBA00022574"/>
    </source>
</evidence>
<dbReference type="GO" id="GO:0005789">
    <property type="term" value="C:endoplasmic reticulum membrane"/>
    <property type="evidence" value="ECO:0007669"/>
    <property type="project" value="UniProtKB-SubCell"/>
</dbReference>
<evidence type="ECO:0000256" key="8">
    <source>
        <dbReference type="ARBA" id="ARBA00022927"/>
    </source>
</evidence>
<proteinExistence type="evidence at transcript level"/>
<name>A0A4Y7LLT1_9CRUS</name>